<comment type="caution">
    <text evidence="2">The sequence shown here is derived from an EMBL/GenBank/DDBJ whole genome shotgun (WGS) entry which is preliminary data.</text>
</comment>
<reference evidence="2 3" key="1">
    <citation type="submission" date="2009-01" db="EMBL/GenBank/DDBJ databases">
        <authorList>
            <person name="Fulton L."/>
            <person name="Clifton S."/>
            <person name="Fulton B."/>
            <person name="Xu J."/>
            <person name="Minx P."/>
            <person name="Pepin K.H."/>
            <person name="Johnson M."/>
            <person name="Bhonagiri V."/>
            <person name="Nash W.E."/>
            <person name="Mardis E.R."/>
            <person name="Wilson R.K."/>
        </authorList>
    </citation>
    <scope>NUCLEOTIDE SEQUENCE [LARGE SCALE GENOMIC DNA]</scope>
    <source>
        <strain evidence="3">DSM 10507 / JCM 14656 / S5a33</strain>
    </source>
</reference>
<keyword evidence="1" id="KW-0175">Coiled coil</keyword>
<feature type="coiled-coil region" evidence="1">
    <location>
        <begin position="85"/>
        <end position="112"/>
    </location>
</feature>
<reference evidence="2 3" key="2">
    <citation type="submission" date="2009-02" db="EMBL/GenBank/DDBJ databases">
        <title>Draft genome sequence of Blautia hydrogenotrophica DSM 10507 (Ruminococcus hydrogenotrophicus DSM 10507).</title>
        <authorList>
            <person name="Sudarsanam P."/>
            <person name="Ley R."/>
            <person name="Guruge J."/>
            <person name="Turnbaugh P.J."/>
            <person name="Mahowald M."/>
            <person name="Liep D."/>
            <person name="Gordon J."/>
        </authorList>
    </citation>
    <scope>NUCLEOTIDE SEQUENCE [LARGE SCALE GENOMIC DNA]</scope>
    <source>
        <strain evidence="3">DSM 10507 / JCM 14656 / S5a33</strain>
    </source>
</reference>
<dbReference type="EMBL" id="ACBZ01000156">
    <property type="protein sequence ID" value="EEG48285.1"/>
    <property type="molecule type" value="Genomic_DNA"/>
</dbReference>
<gene>
    <name evidence="2" type="ORF">RUMHYD_02825</name>
</gene>
<dbReference type="PATRIC" id="fig|476272.21.peg.957"/>
<sequence length="139" mass="16624">MTIQDVNVVLMDFPNTKEKELVTPNDDGSYTIFINSRFNYETQLKAYIHAIQHIEAGDFEKENVQEIEMIAHTPEISPKAKVIPANKFEDRIKRLRRQRRRDQRKMKERQKAIEFIQKYESADYFFRVAENHKLYGDDL</sequence>
<dbReference type="GeneID" id="86822612"/>
<dbReference type="eggNOG" id="ENOG5033FX2">
    <property type="taxonomic scope" value="Bacteria"/>
</dbReference>
<accession>C0CPM4</accession>
<dbReference type="RefSeq" id="WP_005950510.1">
    <property type="nucleotide sequence ID" value="NZ_CP136423.1"/>
</dbReference>
<name>C0CPM4_BLAHS</name>
<organism evidence="2 3">
    <name type="scientific">Blautia hydrogenotrophica (strain DSM 10507 / JCM 14656 / S5a33)</name>
    <name type="common">Ruminococcus hydrogenotrophicus</name>
    <dbReference type="NCBI Taxonomy" id="476272"/>
    <lineage>
        <taxon>Bacteria</taxon>
        <taxon>Bacillati</taxon>
        <taxon>Bacillota</taxon>
        <taxon>Clostridia</taxon>
        <taxon>Lachnospirales</taxon>
        <taxon>Lachnospiraceae</taxon>
        <taxon>Blautia</taxon>
    </lineage>
</organism>
<proteinExistence type="predicted"/>
<evidence type="ECO:0000313" key="2">
    <source>
        <dbReference type="EMBL" id="EEG48285.1"/>
    </source>
</evidence>
<protein>
    <submittedName>
        <fullName evidence="2">Uncharacterized protein</fullName>
    </submittedName>
</protein>
<keyword evidence="3" id="KW-1185">Reference proteome</keyword>
<evidence type="ECO:0000313" key="3">
    <source>
        <dbReference type="Proteomes" id="UP000003100"/>
    </source>
</evidence>
<evidence type="ECO:0000256" key="1">
    <source>
        <dbReference type="SAM" id="Coils"/>
    </source>
</evidence>
<dbReference type="AlphaFoldDB" id="C0CPM4"/>
<dbReference type="HOGENOM" id="CLU_2023064_0_0_9"/>
<dbReference type="Proteomes" id="UP000003100">
    <property type="component" value="Unassembled WGS sequence"/>
</dbReference>